<name>A0AAW2H8Y3_9NEOP</name>
<dbReference type="GO" id="GO:0006367">
    <property type="term" value="P:transcription initiation at RNA polymerase II promoter"/>
    <property type="evidence" value="ECO:0007669"/>
    <property type="project" value="TreeGrafter"/>
</dbReference>
<gene>
    <name evidence="5" type="ORF">PYX00_011868</name>
</gene>
<protein>
    <recommendedName>
        <fullName evidence="2">Transcription initiation factor TFIID 150 kDa subunit</fullName>
    </recommendedName>
</protein>
<dbReference type="GO" id="GO:0000976">
    <property type="term" value="F:transcription cis-regulatory region binding"/>
    <property type="evidence" value="ECO:0007669"/>
    <property type="project" value="TreeGrafter"/>
</dbReference>
<dbReference type="SUPFAM" id="SSF48371">
    <property type="entry name" value="ARM repeat"/>
    <property type="match status" value="1"/>
</dbReference>
<dbReference type="InterPro" id="IPR057345">
    <property type="entry name" value="Ig-like_TAF2"/>
</dbReference>
<dbReference type="InterPro" id="IPR001487">
    <property type="entry name" value="Bromodomain"/>
</dbReference>
<dbReference type="Pfam" id="PF25577">
    <property type="entry name" value="TPR_TAF2_C"/>
    <property type="match status" value="1"/>
</dbReference>
<dbReference type="GO" id="GO:0003682">
    <property type="term" value="F:chromatin binding"/>
    <property type="evidence" value="ECO:0007669"/>
    <property type="project" value="TreeGrafter"/>
</dbReference>
<keyword evidence="1 3" id="KW-0103">Bromodomain</keyword>
<dbReference type="Pfam" id="PF25316">
    <property type="entry name" value="TAF2_3rd"/>
    <property type="match status" value="1"/>
</dbReference>
<dbReference type="GO" id="GO:0016251">
    <property type="term" value="F:RNA polymerase II general transcription initiation factor activity"/>
    <property type="evidence" value="ECO:0007669"/>
    <property type="project" value="TreeGrafter"/>
</dbReference>
<comment type="caution">
    <text evidence="5">The sequence shown here is derived from an EMBL/GenBank/DDBJ whole genome shotgun (WGS) entry which is preliminary data.</text>
</comment>
<proteinExistence type="predicted"/>
<sequence>MSKYTILHQRNVYFIDVEKQLYRGYIETSFEFNEKSGSVEYLAGGLEIESVEVFDGDRYTDTEYTRESLILDSLKEEYHPDFYARALRSQTLVVLLREQRMNAKVRIVYKAGKENIGVYFLRQGLHSECVGQNHNYKSHFIFPNAIFDSGYSFDLFYIVPPSYAVISPGKFVGSVEQGDMIIHSYSVQYALPGNINFVVGSFDSIEIMSGDDGKVLYFPMKRNKDEVFFKENASEVVQDTLGCMKFVEALMDIEYPPISIVLTLSPCCLLIGHNTSIVHVSFLPQKSSIQQNFVFREIISKVLVSQLFLNLKDPGYIKVGISGLKKEKDFVVKSDVKELALDSTRRSELSMTQSFFRLKAKLFIHLLENNLSEAFMQKILLDLKDRRHIKTDGFVKLIKNITGKDMSSLFKVYVSRPGTVIFSCTFQIDQKRNRVTFNIKQKPTSAMENSNKKLFGNLCVRAFEIEGIFEHSYNLSKNELVFYYHTRTKKTKKKESEPLMPLLWLRVDPKNEYLAGVELRQSDFMFMEALIHEKSVVGQYEALKALERRPSEQTCSILERVLNDVHVFYKIRIEAAFVLSQVFLEHYDGYQKLIQIFVKKYCLQGSTIIRPNDFSNISSYFMKIGLIKAIAMAFPLRCRVVNDKEVMVRDVCTAFINNVLLYNDNDSNQYEDAFYIGDTIECLSLPLCSQSIRRGGSGHGGMEDPPKRARLSGFEDKIWCLDAEKHGAEEKCEVVVSEKFRKTLNISVEIIEKYRKFDLVSPSVFNKITTSCLKTLGNLYCYGYIDMHSGILIQYSLPDNFIGVRLVAFELLLLKREHDAMMYIFEVLRYDHYIVRMYVITAIKNLLSSSAMEFDRFFEAFKDDFYNLLTFFNAEVVLFEHLVDVILFVENKGKEMMEMVEVSMHELSDEAVETMHRPLLDDRGESSSTVIVLKTKHFAGVPAAHEEQSEASKVQTEDASSIVKLKVPPKRARKDRFTLYIEEVSSRMLKQDKPFMHNLRLQSYGRAVISELMKYENVGKVDAFILEKRAENDFFAFNPLTLAEISSMEAQSDNTYLTMAHVSLVFVLTFRKLGSKLYSYARHCLSLLETLSLNFGARDSFVRMTVENKKSMVAAIEAISKEEGADAFMHEVDHRKLKLVKYLDIVRQPLCLNNVRSKLECGMYLNYNVALFELERIFVNCLMFNQRNSGIYLAAQRLLGRSREILLAQPGPKNTDFITLISYRSYRRPMEEKALNSIFEEILREMESAKVSERFLSKSDSYPRSDKIRRRMYLHKMREKASSCMYLSLGHFISDFNVIVDNCLVAGSAEDTRKCYATLDEFRRLVSLYFGEDTARIGFSQHIQGHKG</sequence>
<dbReference type="CDD" id="cd04369">
    <property type="entry name" value="Bromodomain"/>
    <property type="match status" value="1"/>
</dbReference>
<dbReference type="InterPro" id="IPR036427">
    <property type="entry name" value="Bromodomain-like_sf"/>
</dbReference>
<dbReference type="GO" id="GO:0005669">
    <property type="term" value="C:transcription factor TFIID complex"/>
    <property type="evidence" value="ECO:0007669"/>
    <property type="project" value="InterPro"/>
</dbReference>
<reference evidence="5" key="1">
    <citation type="journal article" date="2024" name="Gigascience">
        <title>Chromosome-level genome of the poultry shaft louse Menopon gallinae provides insight into the host-switching and adaptive evolution of parasitic lice.</title>
        <authorList>
            <person name="Xu Y."/>
            <person name="Ma L."/>
            <person name="Liu S."/>
            <person name="Liang Y."/>
            <person name="Liu Q."/>
            <person name="He Z."/>
            <person name="Tian L."/>
            <person name="Duan Y."/>
            <person name="Cai W."/>
            <person name="Li H."/>
            <person name="Song F."/>
        </authorList>
    </citation>
    <scope>NUCLEOTIDE SEQUENCE</scope>
    <source>
        <strain evidence="5">Cailab_2023a</strain>
    </source>
</reference>
<dbReference type="SUPFAM" id="SSF47370">
    <property type="entry name" value="Bromodomain"/>
    <property type="match status" value="2"/>
</dbReference>
<dbReference type="EMBL" id="JARGDH010000006">
    <property type="protein sequence ID" value="KAL0266152.1"/>
    <property type="molecule type" value="Genomic_DNA"/>
</dbReference>
<dbReference type="InterPro" id="IPR016024">
    <property type="entry name" value="ARM-type_fold"/>
</dbReference>
<evidence type="ECO:0000256" key="3">
    <source>
        <dbReference type="PROSITE-ProRule" id="PRU00035"/>
    </source>
</evidence>
<organism evidence="5">
    <name type="scientific">Menopon gallinae</name>
    <name type="common">poultry shaft louse</name>
    <dbReference type="NCBI Taxonomy" id="328185"/>
    <lineage>
        <taxon>Eukaryota</taxon>
        <taxon>Metazoa</taxon>
        <taxon>Ecdysozoa</taxon>
        <taxon>Arthropoda</taxon>
        <taxon>Hexapoda</taxon>
        <taxon>Insecta</taxon>
        <taxon>Pterygota</taxon>
        <taxon>Neoptera</taxon>
        <taxon>Paraneoptera</taxon>
        <taxon>Psocodea</taxon>
        <taxon>Troctomorpha</taxon>
        <taxon>Phthiraptera</taxon>
        <taxon>Amblycera</taxon>
        <taxon>Menoponidae</taxon>
        <taxon>Menopon</taxon>
    </lineage>
</organism>
<dbReference type="SMART" id="SM00297">
    <property type="entry name" value="BROMO"/>
    <property type="match status" value="2"/>
</dbReference>
<dbReference type="Pfam" id="PF00439">
    <property type="entry name" value="Bromodomain"/>
    <property type="match status" value="2"/>
</dbReference>
<dbReference type="InterPro" id="IPR057991">
    <property type="entry name" value="TPR_TAF2_C"/>
</dbReference>
<dbReference type="PROSITE" id="PS50014">
    <property type="entry name" value="BROMODOMAIN_2"/>
    <property type="match status" value="1"/>
</dbReference>
<dbReference type="PANTHER" id="PTHR15137">
    <property type="entry name" value="TRANSCRIPTION INITIATION FACTOR TFIID"/>
    <property type="match status" value="1"/>
</dbReference>
<dbReference type="Gene3D" id="1.20.920.10">
    <property type="entry name" value="Bromodomain-like"/>
    <property type="match status" value="2"/>
</dbReference>
<dbReference type="PANTHER" id="PTHR15137:SF9">
    <property type="entry name" value="TRANSCRIPTION INITIATION FACTOR TFIID SUBUNIT 2"/>
    <property type="match status" value="1"/>
</dbReference>
<evidence type="ECO:0000259" key="4">
    <source>
        <dbReference type="PROSITE" id="PS50014"/>
    </source>
</evidence>
<evidence type="ECO:0000256" key="1">
    <source>
        <dbReference type="ARBA" id="ARBA00023117"/>
    </source>
</evidence>
<evidence type="ECO:0000256" key="2">
    <source>
        <dbReference type="ARBA" id="ARBA00033345"/>
    </source>
</evidence>
<accession>A0AAW2H8Y3</accession>
<feature type="domain" description="Bromo" evidence="4">
    <location>
        <begin position="1120"/>
        <end position="1192"/>
    </location>
</feature>
<dbReference type="InterPro" id="IPR037813">
    <property type="entry name" value="TAF2"/>
</dbReference>
<evidence type="ECO:0000313" key="5">
    <source>
        <dbReference type="EMBL" id="KAL0266152.1"/>
    </source>
</evidence>